<reference evidence="13 14" key="1">
    <citation type="journal article" date="2017" name="Curr. Biol.">
        <title>Genome architecture and evolution of a unichromosomal asexual nematode.</title>
        <authorList>
            <person name="Fradin H."/>
            <person name="Zegar C."/>
            <person name="Gutwein M."/>
            <person name="Lucas J."/>
            <person name="Kovtun M."/>
            <person name="Corcoran D."/>
            <person name="Baugh L.R."/>
            <person name="Kiontke K."/>
            <person name="Gunsalus K."/>
            <person name="Fitch D.H."/>
            <person name="Piano F."/>
        </authorList>
    </citation>
    <scope>NUCLEOTIDE SEQUENCE [LARGE SCALE GENOMIC DNA]</scope>
    <source>
        <strain evidence="13">PF1309</strain>
    </source>
</reference>
<dbReference type="GO" id="GO:0051377">
    <property type="term" value="F:mannose-ethanolamine phosphotransferase activity"/>
    <property type="evidence" value="ECO:0007669"/>
    <property type="project" value="InterPro"/>
</dbReference>
<evidence type="ECO:0000256" key="10">
    <source>
        <dbReference type="ARBA" id="ARBA00023180"/>
    </source>
</evidence>
<dbReference type="PANTHER" id="PTHR23071:SF1">
    <property type="entry name" value="GPI ETHANOLAMINE PHOSPHATE TRANSFERASE 3"/>
    <property type="match status" value="1"/>
</dbReference>
<feature type="compositionally biased region" description="Low complexity" evidence="11">
    <location>
        <begin position="139"/>
        <end position="149"/>
    </location>
</feature>
<keyword evidence="8 12" id="KW-1133">Transmembrane helix</keyword>
<keyword evidence="10" id="KW-0325">Glycoprotein</keyword>
<dbReference type="CDD" id="cd16023">
    <property type="entry name" value="GPI_EPT_3"/>
    <property type="match status" value="1"/>
</dbReference>
<dbReference type="InterPro" id="IPR037675">
    <property type="entry name" value="PIG-O_N"/>
</dbReference>
<evidence type="ECO:0000256" key="4">
    <source>
        <dbReference type="ARBA" id="ARBA00022502"/>
    </source>
</evidence>
<feature type="transmembrane region" description="Helical" evidence="12">
    <location>
        <begin position="778"/>
        <end position="796"/>
    </location>
</feature>
<evidence type="ECO:0000256" key="3">
    <source>
        <dbReference type="ARBA" id="ARBA00008695"/>
    </source>
</evidence>
<keyword evidence="6 12" id="KW-0812">Transmembrane</keyword>
<feature type="transmembrane region" description="Helical" evidence="12">
    <location>
        <begin position="223"/>
        <end position="243"/>
    </location>
</feature>
<dbReference type="GO" id="GO:0006506">
    <property type="term" value="P:GPI anchor biosynthetic process"/>
    <property type="evidence" value="ECO:0007669"/>
    <property type="project" value="UniProtKB-UniPathway"/>
</dbReference>
<feature type="compositionally biased region" description="Basic and acidic residues" evidence="11">
    <location>
        <begin position="123"/>
        <end position="137"/>
    </location>
</feature>
<dbReference type="STRING" id="2018661.A0A2A2JLF9"/>
<evidence type="ECO:0000256" key="11">
    <source>
        <dbReference type="SAM" id="MobiDB-lite"/>
    </source>
</evidence>
<feature type="transmembrane region" description="Helical" evidence="12">
    <location>
        <begin position="842"/>
        <end position="870"/>
    </location>
</feature>
<keyword evidence="14" id="KW-1185">Reference proteome</keyword>
<keyword evidence="5" id="KW-0808">Transferase</keyword>
<dbReference type="GO" id="GO:0005789">
    <property type="term" value="C:endoplasmic reticulum membrane"/>
    <property type="evidence" value="ECO:0007669"/>
    <property type="project" value="UniProtKB-SubCell"/>
</dbReference>
<dbReference type="AlphaFoldDB" id="A0A2A2JLF9"/>
<comment type="similarity">
    <text evidence="3">Belongs to the PIGG/PIGN/PIGO family. PIGO subfamily.</text>
</comment>
<evidence type="ECO:0000256" key="5">
    <source>
        <dbReference type="ARBA" id="ARBA00022679"/>
    </source>
</evidence>
<evidence type="ECO:0000256" key="8">
    <source>
        <dbReference type="ARBA" id="ARBA00022989"/>
    </source>
</evidence>
<evidence type="ECO:0000256" key="7">
    <source>
        <dbReference type="ARBA" id="ARBA00022824"/>
    </source>
</evidence>
<evidence type="ECO:0000313" key="13">
    <source>
        <dbReference type="EMBL" id="PAV62515.1"/>
    </source>
</evidence>
<organism evidence="13 14">
    <name type="scientific">Diploscapter pachys</name>
    <dbReference type="NCBI Taxonomy" id="2018661"/>
    <lineage>
        <taxon>Eukaryota</taxon>
        <taxon>Metazoa</taxon>
        <taxon>Ecdysozoa</taxon>
        <taxon>Nematoda</taxon>
        <taxon>Chromadorea</taxon>
        <taxon>Rhabditida</taxon>
        <taxon>Rhabditina</taxon>
        <taxon>Rhabditomorpha</taxon>
        <taxon>Rhabditoidea</taxon>
        <taxon>Rhabditidae</taxon>
        <taxon>Diploscapter</taxon>
    </lineage>
</organism>
<name>A0A2A2JLF9_9BILA</name>
<feature type="transmembrane region" description="Helical" evidence="12">
    <location>
        <begin position="953"/>
        <end position="974"/>
    </location>
</feature>
<feature type="compositionally biased region" description="Low complexity" evidence="11">
    <location>
        <begin position="1"/>
        <end position="17"/>
    </location>
</feature>
<keyword evidence="9 12" id="KW-0472">Membrane</keyword>
<feature type="transmembrane region" description="Helical" evidence="12">
    <location>
        <begin position="808"/>
        <end position="830"/>
    </location>
</feature>
<dbReference type="SUPFAM" id="SSF53649">
    <property type="entry name" value="Alkaline phosphatase-like"/>
    <property type="match status" value="1"/>
</dbReference>
<accession>A0A2A2JLF9</accession>
<dbReference type="OrthoDB" id="272139at2759"/>
<dbReference type="Pfam" id="PF01663">
    <property type="entry name" value="Phosphodiest"/>
    <property type="match status" value="1"/>
</dbReference>
<dbReference type="InterPro" id="IPR002591">
    <property type="entry name" value="Phosphodiest/P_Trfase"/>
</dbReference>
<sequence length="1014" mass="112495">MKNKASASGTAAHAAQAIHDDGARRSSRQRIDLSRADEGIDRYELERALRASLEEEKRRERMQPNKKDKPKKSPVKEKKAVQQKRKREPSESESASEAEPEVKQEESPPPAKKKTPAKKSPLVKKETNVQNKKKETNNKPAAKGKPAVVPKKEVKEEAKEVKKEEVKEKKPPAKKAAKAAAPKAEKKTGGKKGGAKKNNSKELPRTNEFITLLACANKAMLRLFSASLGIALGLLVFQAGFLLRRQELQLKSKCADANLHHSACWMKQQYKRVILLLIDALRADFLAPNQYDKDSHFYSGQMKKAQKNLTIFALTTGNLPTFIDASDNFSPDAVVHEDSIIFQARSLGKNITLLGDDTWLSLYPSSFAFQHVLPSFDINDLTTNDDTIRPLLKEEMKRPQANSELLIAHFLGVDHCGHKFGPNHPKMSEMLQKIDSIIWETAEAMQKDELLVVIGDHGMTSTGDHGGDSEDETNAGIFVYSPERPLAFSSRSLQQIDLVPTLSLLLGLPIPFSNLGTVIESLFPNGLRNDAIALNYEQIKRFAETYASAYSFTELHSYLPFEAAGKEEQLRAMSRIQSALRSAWTRFDETFMRLGLLSLIEALLFLSTNFAVTFAACAFRSGIILLQLAVLFGGTENNLAVPMILMIATLSSCFSLLQLLPTVIRSSRTSPQQRLCSTANLALLFVFLHAVGLLSNSFIVYEGVVVRFALQSIFICMWAKERFSFSVSKDRKSGKEGTAQFFRVLLGVLSMLLMNWYIQKRVSIYGGQISGSLSVARALLYPIQLGILMHGLIKSIPIPPALEPKVAIVAIGVAQIIYALSIASFILAAFSRSNSPALRHFLAVISISQIALLLLGEGLLPAAVLFLLIALHFAHTCQDTELIIRTMSLLIPLGFYFTGHSPTLTAIPWTAAFVGLPGNFFLRIFPAFLILTHICISSLIVPLSLYQFSSIRAYHLLLFFSSISVLFSSIAALIHKRHLMVWKIFAPKFIFEGVSLLYLIIVINICAIVMKRVK</sequence>
<feature type="transmembrane region" description="Helical" evidence="12">
    <location>
        <begin position="602"/>
        <end position="633"/>
    </location>
</feature>
<feature type="transmembrane region" description="Helical" evidence="12">
    <location>
        <begin position="639"/>
        <end position="663"/>
    </location>
</feature>
<dbReference type="EMBL" id="LIAE01010359">
    <property type="protein sequence ID" value="PAV62515.1"/>
    <property type="molecule type" value="Genomic_DNA"/>
</dbReference>
<dbReference type="UniPathway" id="UPA00196"/>
<feature type="compositionally biased region" description="Basic and acidic residues" evidence="11">
    <location>
        <begin position="150"/>
        <end position="171"/>
    </location>
</feature>
<gene>
    <name evidence="13" type="ORF">WR25_00145</name>
</gene>
<feature type="compositionally biased region" description="Basic and acidic residues" evidence="11">
    <location>
        <begin position="18"/>
        <end position="67"/>
    </location>
</feature>
<feature type="transmembrane region" description="Helical" evidence="12">
    <location>
        <begin position="989"/>
        <end position="1010"/>
    </location>
</feature>
<feature type="region of interest" description="Disordered" evidence="11">
    <location>
        <begin position="1"/>
        <end position="202"/>
    </location>
</feature>
<feature type="transmembrane region" description="Helical" evidence="12">
    <location>
        <begin position="920"/>
        <end position="941"/>
    </location>
</feature>
<dbReference type="InterPro" id="IPR017850">
    <property type="entry name" value="Alkaline_phosphatase_core_sf"/>
</dbReference>
<dbReference type="PANTHER" id="PTHR23071">
    <property type="entry name" value="PHOSPHATIDYLINOSITOL GLYCAN"/>
    <property type="match status" value="1"/>
</dbReference>
<evidence type="ECO:0000256" key="1">
    <source>
        <dbReference type="ARBA" id="ARBA00004477"/>
    </source>
</evidence>
<protein>
    <submittedName>
        <fullName evidence="13">Uncharacterized protein</fullName>
    </submittedName>
</protein>
<feature type="transmembrane region" description="Helical" evidence="12">
    <location>
        <begin position="740"/>
        <end position="758"/>
    </location>
</feature>
<evidence type="ECO:0000256" key="6">
    <source>
        <dbReference type="ARBA" id="ARBA00022692"/>
    </source>
</evidence>
<evidence type="ECO:0000256" key="2">
    <source>
        <dbReference type="ARBA" id="ARBA00004687"/>
    </source>
</evidence>
<feature type="transmembrane region" description="Helical" evidence="12">
    <location>
        <begin position="882"/>
        <end position="900"/>
    </location>
</feature>
<keyword evidence="7" id="KW-0256">Endoplasmic reticulum</keyword>
<dbReference type="Gene3D" id="3.40.720.10">
    <property type="entry name" value="Alkaline Phosphatase, subunit A"/>
    <property type="match status" value="1"/>
</dbReference>
<dbReference type="InterPro" id="IPR039524">
    <property type="entry name" value="PIGO/GPI13"/>
</dbReference>
<comment type="subcellular location">
    <subcellularLocation>
        <location evidence="1">Endoplasmic reticulum membrane</location>
        <topology evidence="1">Multi-pass membrane protein</topology>
    </subcellularLocation>
</comment>
<proteinExistence type="inferred from homology"/>
<evidence type="ECO:0000256" key="9">
    <source>
        <dbReference type="ARBA" id="ARBA00023136"/>
    </source>
</evidence>
<comment type="caution">
    <text evidence="13">The sequence shown here is derived from an EMBL/GenBank/DDBJ whole genome shotgun (WGS) entry which is preliminary data.</text>
</comment>
<keyword evidence="4" id="KW-0337">GPI-anchor biosynthesis</keyword>
<evidence type="ECO:0000256" key="12">
    <source>
        <dbReference type="SAM" id="Phobius"/>
    </source>
</evidence>
<comment type="pathway">
    <text evidence="2">Glycolipid biosynthesis; glycosylphosphatidylinositol-anchor biosynthesis.</text>
</comment>
<dbReference type="Proteomes" id="UP000218231">
    <property type="component" value="Unassembled WGS sequence"/>
</dbReference>
<evidence type="ECO:0000313" key="14">
    <source>
        <dbReference type="Proteomes" id="UP000218231"/>
    </source>
</evidence>